<evidence type="ECO:0000313" key="3">
    <source>
        <dbReference type="EnsemblMetazoa" id="ISCW012331-PA"/>
    </source>
</evidence>
<evidence type="ECO:0000256" key="1">
    <source>
        <dbReference type="SAM" id="MobiDB-lite"/>
    </source>
</evidence>
<protein>
    <submittedName>
        <fullName evidence="2 3">Uncharacterized protein</fullName>
    </submittedName>
</protein>
<dbReference type="EnsemblMetazoa" id="ISCW012331-RA">
    <property type="protein sequence ID" value="ISCW012331-PA"/>
    <property type="gene ID" value="ISCW012331"/>
</dbReference>
<feature type="non-terminal residue" evidence="2">
    <location>
        <position position="1"/>
    </location>
</feature>
<keyword evidence="4" id="KW-1185">Reference proteome</keyword>
<dbReference type="HOGENOM" id="CLU_958358_0_0_1"/>
<dbReference type="OrthoDB" id="6510130at2759"/>
<reference evidence="3" key="2">
    <citation type="submission" date="2020-05" db="UniProtKB">
        <authorList>
            <consortium name="EnsemblMetazoa"/>
        </authorList>
    </citation>
    <scope>IDENTIFICATION</scope>
    <source>
        <strain evidence="3">wikel</strain>
    </source>
</reference>
<dbReference type="PaxDb" id="6945-B7QAL7"/>
<name>B7QAL7_IXOSC</name>
<dbReference type="Proteomes" id="UP000001555">
    <property type="component" value="Unassembled WGS sequence"/>
</dbReference>
<feature type="compositionally biased region" description="Polar residues" evidence="1">
    <location>
        <begin position="104"/>
        <end position="118"/>
    </location>
</feature>
<proteinExistence type="evidence at protein level"/>
<dbReference type="EMBL" id="DS895884">
    <property type="protein sequence ID" value="EEC15889.1"/>
    <property type="molecule type" value="Genomic_DNA"/>
</dbReference>
<keyword evidence="5" id="KW-1267">Proteomics identification</keyword>
<dbReference type="VEuPathDB" id="VectorBase:ISCW012331"/>
<evidence type="ECO:0000313" key="4">
    <source>
        <dbReference type="Proteomes" id="UP000001555"/>
    </source>
</evidence>
<accession>B7QAL7</accession>
<feature type="region of interest" description="Disordered" evidence="1">
    <location>
        <begin position="241"/>
        <end position="291"/>
    </location>
</feature>
<evidence type="ECO:0000313" key="2">
    <source>
        <dbReference type="EMBL" id="EEC15889.1"/>
    </source>
</evidence>
<dbReference type="VEuPathDB" id="VectorBase:ISCP_033710"/>
<dbReference type="EMBL" id="ABJB010937916">
    <property type="status" value="NOT_ANNOTATED_CDS"/>
    <property type="molecule type" value="Genomic_DNA"/>
</dbReference>
<evidence type="ECO:0007829" key="5">
    <source>
        <dbReference type="PeptideAtlas" id="B7QAL7"/>
    </source>
</evidence>
<sequence>DVADAGREESDEASAVDEKRDPRSSLSKETTAPPVEQAPSGELRDSQSSQSNRGKRKTGKEIRDTRALDSDATDAGTEESQEASTAEKNERHSCSSRSKRTVPQHPQNQLQGSQLSQVTRRKQKEAPLPSHSEEPGEKQANARGRKKGLEKRLDSCEPTALFTDCNPRVVMVPMEEVVGFGYSSRSKQTARETPAAPVEGLLTKKAVEEASTTRGRRIKEVESAELPKPVLRGKRRTVALVDVEKKPSSNNEEAEGVEEVAPPPKLRPGRPARNAAVKVEAASQEPSTSRG</sequence>
<reference evidence="2 4" key="1">
    <citation type="submission" date="2008-03" db="EMBL/GenBank/DDBJ databases">
        <title>Annotation of Ixodes scapularis.</title>
        <authorList>
            <consortium name="Ixodes scapularis Genome Project Consortium"/>
            <person name="Caler E."/>
            <person name="Hannick L.I."/>
            <person name="Bidwell S."/>
            <person name="Joardar V."/>
            <person name="Thiagarajan M."/>
            <person name="Amedeo P."/>
            <person name="Galinsky K.J."/>
            <person name="Schobel S."/>
            <person name="Inman J."/>
            <person name="Hostetler J."/>
            <person name="Miller J."/>
            <person name="Hammond M."/>
            <person name="Megy K."/>
            <person name="Lawson D."/>
            <person name="Kodira C."/>
            <person name="Sutton G."/>
            <person name="Meyer J."/>
            <person name="Hill C.A."/>
            <person name="Birren B."/>
            <person name="Nene V."/>
            <person name="Collins F."/>
            <person name="Alarcon-Chaidez F."/>
            <person name="Wikel S."/>
            <person name="Strausberg R."/>
        </authorList>
    </citation>
    <scope>NUCLEOTIDE SEQUENCE [LARGE SCALE GENOMIC DNA]</scope>
    <source>
        <strain evidence="4">Wikel</strain>
        <strain evidence="2">Wikel colony</strain>
    </source>
</reference>
<feature type="non-terminal residue" evidence="2">
    <location>
        <position position="291"/>
    </location>
</feature>
<gene>
    <name evidence="2" type="ORF">IscW_ISCW012331</name>
</gene>
<dbReference type="InParanoid" id="B7QAL7"/>
<feature type="region of interest" description="Disordered" evidence="1">
    <location>
        <begin position="1"/>
        <end position="159"/>
    </location>
</feature>
<dbReference type="AlphaFoldDB" id="B7QAL7"/>
<feature type="compositionally biased region" description="Basic and acidic residues" evidence="1">
    <location>
        <begin position="59"/>
        <end position="69"/>
    </location>
</feature>
<dbReference type="VEuPathDB" id="VectorBase:ISCI012331"/>
<organism>
    <name type="scientific">Ixodes scapularis</name>
    <name type="common">Black-legged tick</name>
    <name type="synonym">Deer tick</name>
    <dbReference type="NCBI Taxonomy" id="6945"/>
    <lineage>
        <taxon>Eukaryota</taxon>
        <taxon>Metazoa</taxon>
        <taxon>Ecdysozoa</taxon>
        <taxon>Arthropoda</taxon>
        <taxon>Chelicerata</taxon>
        <taxon>Arachnida</taxon>
        <taxon>Acari</taxon>
        <taxon>Parasitiformes</taxon>
        <taxon>Ixodida</taxon>
        <taxon>Ixodoidea</taxon>
        <taxon>Ixodidae</taxon>
        <taxon>Ixodinae</taxon>
        <taxon>Ixodes</taxon>
    </lineage>
</organism>